<dbReference type="SUPFAM" id="SSF159713">
    <property type="entry name" value="Dhaf3308-like"/>
    <property type="match status" value="1"/>
</dbReference>
<dbReference type="STRING" id="1193682.BJP25_12830"/>
<dbReference type="Proteomes" id="UP000186040">
    <property type="component" value="Unassembled WGS sequence"/>
</dbReference>
<keyword evidence="2" id="KW-1185">Reference proteome</keyword>
<comment type="caution">
    <text evidence="1">The sequence shown here is derived from an EMBL/GenBank/DDBJ whole genome shotgun (WGS) entry which is preliminary data.</text>
</comment>
<dbReference type="AlphaFoldDB" id="A0A1Q9LRG4"/>
<protein>
    <recommendedName>
        <fullName evidence="3">Heavy-metal chelation domain-containing protein</fullName>
    </recommendedName>
</protein>
<name>A0A1Q9LRG4_9PSEU</name>
<dbReference type="RefSeq" id="WP_075973990.1">
    <property type="nucleotide sequence ID" value="NZ_MKQR01000007.1"/>
</dbReference>
<evidence type="ECO:0008006" key="3">
    <source>
        <dbReference type="Google" id="ProtNLM"/>
    </source>
</evidence>
<accession>A0A1Q9LRG4</accession>
<organism evidence="1 2">
    <name type="scientific">Actinokineospora bangkokensis</name>
    <dbReference type="NCBI Taxonomy" id="1193682"/>
    <lineage>
        <taxon>Bacteria</taxon>
        <taxon>Bacillati</taxon>
        <taxon>Actinomycetota</taxon>
        <taxon>Actinomycetes</taxon>
        <taxon>Pseudonocardiales</taxon>
        <taxon>Pseudonocardiaceae</taxon>
        <taxon>Actinokineospora</taxon>
    </lineage>
</organism>
<dbReference type="EMBL" id="MKQR01000007">
    <property type="protein sequence ID" value="OLR94612.1"/>
    <property type="molecule type" value="Genomic_DNA"/>
</dbReference>
<sequence length="257" mass="26769">MSVDQLVDRAARGEFGPLGTASLAFTTRQGVRHRGRAGGYRNEVLSVRVGAAVGSCAVEPGSLDDDAVQGIAGRPVADLLADDDPAVRVAALDAHLMSVFPHQAHATPVVVPAGDSLAKSLHRAATVVELLDPRPGQRVLVVGVVNSILHHLRARGVDYVPCDRKGGRTEWGEPIATDAADHLDTCDAVLATGMVLLDGLAPLLAHPGPLVLFAQTGSAVLPHFIGRGATAVSAEPYPFFWLDGGPSTLHQHRSAPA</sequence>
<dbReference type="Gene3D" id="3.40.50.11590">
    <property type="match status" value="1"/>
</dbReference>
<gene>
    <name evidence="1" type="ORF">BJP25_12830</name>
</gene>
<proteinExistence type="predicted"/>
<evidence type="ECO:0000313" key="2">
    <source>
        <dbReference type="Proteomes" id="UP000186040"/>
    </source>
</evidence>
<reference evidence="1 2" key="1">
    <citation type="submission" date="2016-10" db="EMBL/GenBank/DDBJ databases">
        <title>The Draft Genome Sequence of Actinokineospora bangkokensis 44EHWT reveals the biosynthetic pathway of antifungal compounds Thailandins with unusual extender unit butylmalonyl-CoA.</title>
        <authorList>
            <person name="Greule A."/>
            <person name="Intra B."/>
            <person name="Flemming S."/>
            <person name="Rommel M.G."/>
            <person name="Panbangred W."/>
            <person name="Bechthold A."/>
        </authorList>
    </citation>
    <scope>NUCLEOTIDE SEQUENCE [LARGE SCALE GENOMIC DNA]</scope>
    <source>
        <strain evidence="1 2">44EHW</strain>
    </source>
</reference>
<dbReference type="OrthoDB" id="6017773at2"/>
<evidence type="ECO:0000313" key="1">
    <source>
        <dbReference type="EMBL" id="OLR94612.1"/>
    </source>
</evidence>